<dbReference type="PANTHER" id="PTHR30388">
    <property type="entry name" value="ALDEHYDE OXIDOREDUCTASE MOLYBDENUM COFACTOR ASSEMBLY PROTEIN"/>
    <property type="match status" value="1"/>
</dbReference>
<dbReference type="AlphaFoldDB" id="A0A5C7FHE1"/>
<dbReference type="RefSeq" id="WP_147804175.1">
    <property type="nucleotide sequence ID" value="NZ_CP144914.1"/>
</dbReference>
<accession>A0A5C7FHE1</accession>
<dbReference type="PANTHER" id="PTHR30388:SF6">
    <property type="entry name" value="XANTHINE DEHYDROGENASE SUBUNIT A-RELATED"/>
    <property type="match status" value="1"/>
</dbReference>
<organism evidence="3 4">
    <name type="scientific">Alkalicoccus halolimnae</name>
    <dbReference type="NCBI Taxonomy" id="1667239"/>
    <lineage>
        <taxon>Bacteria</taxon>
        <taxon>Bacillati</taxon>
        <taxon>Bacillota</taxon>
        <taxon>Bacilli</taxon>
        <taxon>Bacillales</taxon>
        <taxon>Bacillaceae</taxon>
        <taxon>Alkalicoccus</taxon>
    </lineage>
</organism>
<dbReference type="Pfam" id="PF13478">
    <property type="entry name" value="XdhC_C"/>
    <property type="match status" value="1"/>
</dbReference>
<reference evidence="3 4" key="1">
    <citation type="submission" date="2024-01" db="EMBL/GenBank/DDBJ databases">
        <title>Complete Genome Sequence of Alkalicoccus halolimnae BZ-SZ-XJ29T, a Moderately Halophilic Bacterium Isolated from a Salt Lake.</title>
        <authorList>
            <person name="Zhao B."/>
        </authorList>
    </citation>
    <scope>NUCLEOTIDE SEQUENCE [LARGE SCALE GENOMIC DNA]</scope>
    <source>
        <strain evidence="3 4">BZ-SZ-XJ29</strain>
    </source>
</reference>
<name>A0A5C7FHE1_9BACI</name>
<sequence length="333" mass="37847">MNEMHGFLQAIRQKPDEKFVMATVVHVEGSAYRKEGAKMLIRRNGMETGLVSGGCLEEDLAHRAESVMKHGDPELHIYDMRREDDSGWGKGAGCNGCIYLFLERICWNEQLDVWKPILEKLEQGESVVTFRRGPPGKAELNSKEQEQVELQWKERKAASLLNWEEPYLLMEIYEPREKLFVFGGGRDAEPVVRQAAALDFDVIVVDPRPSRCHNAHFPDASGFECMSPRQFFKEQTITGESYVLVMTHSFEDDRTIMEHLLHRQDLAYLGILGPKKRTERLAGSTDLPDWLHSPIGLDIGADGPEEISISIAAELIQTRRQKKTESKPLQEVG</sequence>
<dbReference type="KEGG" id="ahal:FTX54_001765"/>
<evidence type="ECO:0000259" key="1">
    <source>
        <dbReference type="Pfam" id="PF02625"/>
    </source>
</evidence>
<feature type="domain" description="XdhC- CoxI" evidence="1">
    <location>
        <begin position="16"/>
        <end position="79"/>
    </location>
</feature>
<dbReference type="OrthoDB" id="9773039at2"/>
<dbReference type="InterPro" id="IPR027051">
    <property type="entry name" value="XdhC_Rossmann_dom"/>
</dbReference>
<proteinExistence type="predicted"/>
<dbReference type="InterPro" id="IPR052698">
    <property type="entry name" value="MoCofactor_Util/Proc"/>
</dbReference>
<evidence type="ECO:0000313" key="4">
    <source>
        <dbReference type="Proteomes" id="UP000321816"/>
    </source>
</evidence>
<dbReference type="EMBL" id="CP144914">
    <property type="protein sequence ID" value="WWD80321.1"/>
    <property type="molecule type" value="Genomic_DNA"/>
</dbReference>
<protein>
    <submittedName>
        <fullName evidence="3">XdhC family protein</fullName>
    </submittedName>
</protein>
<keyword evidence="4" id="KW-1185">Reference proteome</keyword>
<evidence type="ECO:0000313" key="3">
    <source>
        <dbReference type="EMBL" id="WWD80321.1"/>
    </source>
</evidence>
<dbReference type="Pfam" id="PF02625">
    <property type="entry name" value="XdhC_CoxI"/>
    <property type="match status" value="1"/>
</dbReference>
<dbReference type="Gene3D" id="3.40.50.720">
    <property type="entry name" value="NAD(P)-binding Rossmann-like Domain"/>
    <property type="match status" value="1"/>
</dbReference>
<evidence type="ECO:0000259" key="2">
    <source>
        <dbReference type="Pfam" id="PF13478"/>
    </source>
</evidence>
<dbReference type="Proteomes" id="UP000321816">
    <property type="component" value="Chromosome"/>
</dbReference>
<feature type="domain" description="XdhC Rossmann" evidence="2">
    <location>
        <begin position="179"/>
        <end position="315"/>
    </location>
</feature>
<gene>
    <name evidence="3" type="ORF">FTX54_001765</name>
</gene>
<dbReference type="InterPro" id="IPR003777">
    <property type="entry name" value="XdhC_CoxI"/>
</dbReference>